<accession>A0A8H6R883</accession>
<evidence type="ECO:0000313" key="1">
    <source>
        <dbReference type="EMBL" id="KAF7186323.1"/>
    </source>
</evidence>
<organism evidence="1 2">
    <name type="scientific">Pseudocercospora fuligena</name>
    <dbReference type="NCBI Taxonomy" id="685502"/>
    <lineage>
        <taxon>Eukaryota</taxon>
        <taxon>Fungi</taxon>
        <taxon>Dikarya</taxon>
        <taxon>Ascomycota</taxon>
        <taxon>Pezizomycotina</taxon>
        <taxon>Dothideomycetes</taxon>
        <taxon>Dothideomycetidae</taxon>
        <taxon>Mycosphaerellales</taxon>
        <taxon>Mycosphaerellaceae</taxon>
        <taxon>Pseudocercospora</taxon>
    </lineage>
</organism>
<proteinExistence type="predicted"/>
<dbReference type="Proteomes" id="UP000660729">
    <property type="component" value="Unassembled WGS sequence"/>
</dbReference>
<dbReference type="EMBL" id="JABCIY010000258">
    <property type="protein sequence ID" value="KAF7186323.1"/>
    <property type="molecule type" value="Genomic_DNA"/>
</dbReference>
<comment type="caution">
    <text evidence="1">The sequence shown here is derived from an EMBL/GenBank/DDBJ whole genome shotgun (WGS) entry which is preliminary data.</text>
</comment>
<keyword evidence="2" id="KW-1185">Reference proteome</keyword>
<evidence type="ECO:0000313" key="2">
    <source>
        <dbReference type="Proteomes" id="UP000660729"/>
    </source>
</evidence>
<gene>
    <name evidence="1" type="ORF">HII31_12398</name>
</gene>
<name>A0A8H6R883_9PEZI</name>
<dbReference type="AlphaFoldDB" id="A0A8H6R883"/>
<protein>
    <submittedName>
        <fullName evidence="1">Uncharacterized protein</fullName>
    </submittedName>
</protein>
<sequence>MTANPTPHITPAARSRKHATAGDLLVVDHNGQDTCISTKLSALYKLPDWHPTSIEEPVYHRSKLPSCKTVFQSYGEESTLAKVLGFLNYWVTEGRLVFGYVSLPGWFGSLFPQVITLLQANTSPQGADDLQKLDKLDDESLEANQAVVDQFFYGMSEEPKSTWYATVYQLVFFCCTTTTWTCQRREIVHLALPPEPVGAIHVGLGAC</sequence>
<reference evidence="1" key="1">
    <citation type="submission" date="2020-04" db="EMBL/GenBank/DDBJ databases">
        <title>Draft genome resource of the tomato pathogen Pseudocercospora fuligena.</title>
        <authorList>
            <person name="Zaccaron A."/>
        </authorList>
    </citation>
    <scope>NUCLEOTIDE SEQUENCE</scope>
    <source>
        <strain evidence="1">PF001</strain>
    </source>
</reference>